<dbReference type="Proteomes" id="UP000199382">
    <property type="component" value="Unassembled WGS sequence"/>
</dbReference>
<evidence type="ECO:0000313" key="1">
    <source>
        <dbReference type="EMBL" id="SDJ65768.1"/>
    </source>
</evidence>
<reference evidence="1 2" key="1">
    <citation type="submission" date="2016-10" db="EMBL/GenBank/DDBJ databases">
        <authorList>
            <person name="de Groot N.N."/>
        </authorList>
    </citation>
    <scope>NUCLEOTIDE SEQUENCE [LARGE SCALE GENOMIC DNA]</scope>
    <source>
        <strain evidence="1 2">DSM 25294</strain>
    </source>
</reference>
<dbReference type="EMBL" id="FNEK01000021">
    <property type="protein sequence ID" value="SDJ65768.1"/>
    <property type="molecule type" value="Genomic_DNA"/>
</dbReference>
<protein>
    <submittedName>
        <fullName evidence="1">Uncharacterized protein</fullName>
    </submittedName>
</protein>
<sequence length="97" mass="10703">MSDALSFLEREVSSTLAEYAHGLRLSFPEGVSGGPTDFVVTDDRARLEIQLEPGPDRVIALMRLPTLTARLRFTGGTQEERKALLKRMDLAMRRGGG</sequence>
<keyword evidence="2" id="KW-1185">Reference proteome</keyword>
<dbReference type="STRING" id="571298.SAMN04488026_102157"/>
<name>A0A1G8VIA7_9RHOB</name>
<dbReference type="OrthoDB" id="8449038at2"/>
<accession>A0A1G8VIA7</accession>
<organism evidence="1 2">
    <name type="scientific">Aliiruegeria lutimaris</name>
    <dbReference type="NCBI Taxonomy" id="571298"/>
    <lineage>
        <taxon>Bacteria</taxon>
        <taxon>Pseudomonadati</taxon>
        <taxon>Pseudomonadota</taxon>
        <taxon>Alphaproteobacteria</taxon>
        <taxon>Rhodobacterales</taxon>
        <taxon>Roseobacteraceae</taxon>
        <taxon>Aliiruegeria</taxon>
    </lineage>
</organism>
<proteinExistence type="predicted"/>
<dbReference type="RefSeq" id="WP_093155858.1">
    <property type="nucleotide sequence ID" value="NZ_FNEK01000021.1"/>
</dbReference>
<dbReference type="AlphaFoldDB" id="A0A1G8VIA7"/>
<gene>
    <name evidence="1" type="ORF">SAMN04488026_102157</name>
</gene>
<evidence type="ECO:0000313" key="2">
    <source>
        <dbReference type="Proteomes" id="UP000199382"/>
    </source>
</evidence>